<keyword evidence="5 7" id="KW-0472">Membrane</keyword>
<feature type="transmembrane region" description="Helical" evidence="7">
    <location>
        <begin position="465"/>
        <end position="487"/>
    </location>
</feature>
<feature type="transmembrane region" description="Helical" evidence="7">
    <location>
        <begin position="302"/>
        <end position="328"/>
    </location>
</feature>
<evidence type="ECO:0000256" key="1">
    <source>
        <dbReference type="ARBA" id="ARBA00004651"/>
    </source>
</evidence>
<keyword evidence="9" id="KW-1185">Reference proteome</keyword>
<feature type="transmembrane region" description="Helical" evidence="7">
    <location>
        <begin position="349"/>
        <end position="370"/>
    </location>
</feature>
<feature type="transmembrane region" description="Helical" evidence="7">
    <location>
        <begin position="168"/>
        <end position="188"/>
    </location>
</feature>
<evidence type="ECO:0000313" key="8">
    <source>
        <dbReference type="EMBL" id="GCE16346.1"/>
    </source>
</evidence>
<proteinExistence type="predicted"/>
<dbReference type="Gene3D" id="1.20.1740.10">
    <property type="entry name" value="Amino acid/polyamine transporter I"/>
    <property type="match status" value="1"/>
</dbReference>
<dbReference type="InterPro" id="IPR002293">
    <property type="entry name" value="AA/rel_permease1"/>
</dbReference>
<gene>
    <name evidence="8" type="ORF">KDK_01460</name>
</gene>
<accession>A0A402ABB6</accession>
<organism evidence="8 9">
    <name type="scientific">Dictyobacter kobayashii</name>
    <dbReference type="NCBI Taxonomy" id="2014872"/>
    <lineage>
        <taxon>Bacteria</taxon>
        <taxon>Bacillati</taxon>
        <taxon>Chloroflexota</taxon>
        <taxon>Ktedonobacteria</taxon>
        <taxon>Ktedonobacterales</taxon>
        <taxon>Dictyobacteraceae</taxon>
        <taxon>Dictyobacter</taxon>
    </lineage>
</organism>
<sequence>MAQESVTQNTSTIAHNQGDEHSSGQSLLGPLLCWAVVFADIGTSVYYTPGILYQTVQGLAGFFVFLTMTVFILLALKYAEVTHRFPQGGGVVTVAAQAINPWFGALGGMFILVDYFLTAAISSLSGILYLSVVFPTIGIMPIPLFITIGVLILLGILNWVGISESAKVSLVGAVIAFASDIAILFTVFTHLSLGEFFYLIDQMFVKNHLTPFSLLAGFAGSFLAFSGLESISQLSPVMKKPHKKVAGIALTLVVLTIGITSPMLTLLSTSLLPEAAKDSVQSAQIISLLAGHWGNKVLQTEVAISASALLVFASNTAIIGAYHVFIALSRMEFLPDFILQRNKLRGTPHLSIALATGIPIIILIMVWGNINILGDMYAFGLLGAFSLTCLGLDIVRSRDLKRAKALKLAAKTESPRQARETHRAVEVHDLMKSNVQPTATEEENQVEESGSLGGHVNETYEATKLWFKINFGLGILTTVLVIVAWGTNLVTKPLATAFGGGVTLVGMGLAYYNHNRQQKEGRVPVPVVMTRLQGTYPQTTLAILTPHNPHNGAVIRAAINNADAQTPILFLYLAGKRPRTSAPRMMEIIDPYLDDQDAKDAFSKAEALAIKAKVPNRTYIYLQEEPELATQIWQSIHPRDTLVAIENDSQFKDINPDRIRYELTPEGKVAHLLKRW</sequence>
<dbReference type="RefSeq" id="WP_126548256.1">
    <property type="nucleotide sequence ID" value="NZ_BIFS01000001.1"/>
</dbReference>
<evidence type="ECO:0000256" key="6">
    <source>
        <dbReference type="SAM" id="MobiDB-lite"/>
    </source>
</evidence>
<feature type="transmembrane region" description="Helical" evidence="7">
    <location>
        <begin position="208"/>
        <end position="225"/>
    </location>
</feature>
<keyword evidence="4 7" id="KW-1133">Transmembrane helix</keyword>
<dbReference type="PANTHER" id="PTHR42770:SF7">
    <property type="entry name" value="MEMBRANE PROTEIN"/>
    <property type="match status" value="1"/>
</dbReference>
<evidence type="ECO:0000256" key="3">
    <source>
        <dbReference type="ARBA" id="ARBA00022692"/>
    </source>
</evidence>
<feature type="compositionally biased region" description="Polar residues" evidence="6">
    <location>
        <begin position="1"/>
        <end position="15"/>
    </location>
</feature>
<evidence type="ECO:0000256" key="4">
    <source>
        <dbReference type="ARBA" id="ARBA00022989"/>
    </source>
</evidence>
<evidence type="ECO:0008006" key="10">
    <source>
        <dbReference type="Google" id="ProtNLM"/>
    </source>
</evidence>
<evidence type="ECO:0000313" key="9">
    <source>
        <dbReference type="Proteomes" id="UP000287188"/>
    </source>
</evidence>
<feature type="region of interest" description="Disordered" evidence="6">
    <location>
        <begin position="1"/>
        <end position="21"/>
    </location>
</feature>
<evidence type="ECO:0000256" key="2">
    <source>
        <dbReference type="ARBA" id="ARBA00022475"/>
    </source>
</evidence>
<dbReference type="PANTHER" id="PTHR42770">
    <property type="entry name" value="AMINO ACID TRANSPORTER-RELATED"/>
    <property type="match status" value="1"/>
</dbReference>
<dbReference type="Proteomes" id="UP000287188">
    <property type="component" value="Unassembled WGS sequence"/>
</dbReference>
<dbReference type="InterPro" id="IPR050367">
    <property type="entry name" value="APC_superfamily"/>
</dbReference>
<reference evidence="9" key="1">
    <citation type="submission" date="2018-12" db="EMBL/GenBank/DDBJ databases">
        <title>Tengunoibacter tsumagoiensis gen. nov., sp. nov., Dictyobacter kobayashii sp. nov., D. alpinus sp. nov., and D. joshuensis sp. nov. and description of Dictyobacteraceae fam. nov. within the order Ktedonobacterales isolated from Tengu-no-mugimeshi.</title>
        <authorList>
            <person name="Wang C.M."/>
            <person name="Zheng Y."/>
            <person name="Sakai Y."/>
            <person name="Toyoda A."/>
            <person name="Minakuchi Y."/>
            <person name="Abe K."/>
            <person name="Yokota A."/>
            <person name="Yabe S."/>
        </authorList>
    </citation>
    <scope>NUCLEOTIDE SEQUENCE [LARGE SCALE GENOMIC DNA]</scope>
    <source>
        <strain evidence="9">Uno11</strain>
    </source>
</reference>
<dbReference type="EMBL" id="BIFS01000001">
    <property type="protein sequence ID" value="GCE16346.1"/>
    <property type="molecule type" value="Genomic_DNA"/>
</dbReference>
<name>A0A402ABB6_9CHLR</name>
<keyword evidence="3 7" id="KW-0812">Transmembrane</keyword>
<feature type="transmembrane region" description="Helical" evidence="7">
    <location>
        <begin position="245"/>
        <end position="264"/>
    </location>
</feature>
<comment type="subcellular location">
    <subcellularLocation>
        <location evidence="1">Cell membrane</location>
        <topology evidence="1">Multi-pass membrane protein</topology>
    </subcellularLocation>
</comment>
<feature type="transmembrane region" description="Helical" evidence="7">
    <location>
        <begin position="59"/>
        <end position="79"/>
    </location>
</feature>
<comment type="caution">
    <text evidence="8">The sequence shown here is derived from an EMBL/GenBank/DDBJ whole genome shotgun (WGS) entry which is preliminary data.</text>
</comment>
<dbReference type="AlphaFoldDB" id="A0A402ABB6"/>
<keyword evidence="2" id="KW-1003">Cell membrane</keyword>
<dbReference type="Pfam" id="PF13520">
    <property type="entry name" value="AA_permease_2"/>
    <property type="match status" value="1"/>
</dbReference>
<evidence type="ECO:0000256" key="7">
    <source>
        <dbReference type="SAM" id="Phobius"/>
    </source>
</evidence>
<dbReference type="GO" id="GO:0022857">
    <property type="term" value="F:transmembrane transporter activity"/>
    <property type="evidence" value="ECO:0007669"/>
    <property type="project" value="InterPro"/>
</dbReference>
<feature type="transmembrane region" description="Helical" evidence="7">
    <location>
        <begin position="376"/>
        <end position="395"/>
    </location>
</feature>
<evidence type="ECO:0000256" key="5">
    <source>
        <dbReference type="ARBA" id="ARBA00023136"/>
    </source>
</evidence>
<protein>
    <recommendedName>
        <fullName evidence="10">Amino acid permease</fullName>
    </recommendedName>
</protein>
<feature type="transmembrane region" description="Helical" evidence="7">
    <location>
        <begin position="140"/>
        <end position="161"/>
    </location>
</feature>
<dbReference type="GO" id="GO:0005886">
    <property type="term" value="C:plasma membrane"/>
    <property type="evidence" value="ECO:0007669"/>
    <property type="project" value="UniProtKB-SubCell"/>
</dbReference>
<dbReference type="OrthoDB" id="9759676at2"/>
<feature type="transmembrane region" description="Helical" evidence="7">
    <location>
        <begin position="493"/>
        <end position="512"/>
    </location>
</feature>
<feature type="transmembrane region" description="Helical" evidence="7">
    <location>
        <begin position="27"/>
        <end position="47"/>
    </location>
</feature>